<accession>A0A8F1M9T2</accession>
<evidence type="ECO:0000313" key="2">
    <source>
        <dbReference type="Proteomes" id="UP000677117"/>
    </source>
</evidence>
<dbReference type="Proteomes" id="UP000677117">
    <property type="component" value="Chromosome"/>
</dbReference>
<name>A0A8F1M9T2_9BACT</name>
<keyword evidence="2" id="KW-1185">Reference proteome</keyword>
<gene>
    <name evidence="1" type="ORF">KOY49_03090</name>
</gene>
<dbReference type="RefSeq" id="WP_232735961.1">
    <property type="nucleotide sequence ID" value="NZ_CP076459.1"/>
</dbReference>
<reference evidence="1" key="1">
    <citation type="submission" date="2021-06" db="EMBL/GenBank/DDBJ databases">
        <title>An adapted protocol for Saccharibacteria cultivation: two new species join this phylum of Candidate Phyla Radiations.</title>
        <authorList>
            <person name="Ibrahim A."/>
            <person name="Maatouk M."/>
            <person name="Raoult D."/>
            <person name="Bittar F."/>
        </authorList>
    </citation>
    <scope>NUCLEOTIDE SEQUENCE</scope>
    <source>
        <strain evidence="1">IHU2</strain>
    </source>
</reference>
<proteinExistence type="predicted"/>
<organism evidence="1 2">
    <name type="scientific">Candidatus Minimicrobia vallesae</name>
    <dbReference type="NCBI Taxonomy" id="2841264"/>
    <lineage>
        <taxon>Bacteria</taxon>
        <taxon>Candidatus Saccharimonadota</taxon>
        <taxon>Candidatus Saccharimonadota incertae sedis</taxon>
        <taxon>Candidatus Minimicrobia</taxon>
    </lineage>
</organism>
<sequence>MLLSDQRTALGEIAIVAGTQQGGMPCSDLKSASVPSRLVDGKCEVSGSSQTYSQD</sequence>
<protein>
    <submittedName>
        <fullName evidence="1">Uncharacterized protein</fullName>
    </submittedName>
</protein>
<dbReference type="AlphaFoldDB" id="A0A8F1M9T2"/>
<dbReference type="EMBL" id="CP076459">
    <property type="protein sequence ID" value="QWQ31160.1"/>
    <property type="molecule type" value="Genomic_DNA"/>
</dbReference>
<dbReference type="KEGG" id="mvl:KOY49_03090"/>
<evidence type="ECO:0000313" key="1">
    <source>
        <dbReference type="EMBL" id="QWQ31160.1"/>
    </source>
</evidence>